<dbReference type="Proteomes" id="UP000679220">
    <property type="component" value="Unassembled WGS sequence"/>
</dbReference>
<reference evidence="2" key="1">
    <citation type="journal article" date="2018" name="Int. J. Syst. Evol. Microbiol.">
        <title>Carboxylicivirga sediminis sp. nov., isolated from coastal sediment.</title>
        <authorList>
            <person name="Wang F.Q."/>
            <person name="Ren L.H."/>
            <person name="Zou R.J."/>
            <person name="Sun Y.Z."/>
            <person name="Liu X.J."/>
            <person name="Jiang F."/>
            <person name="Liu L.J."/>
        </authorList>
    </citation>
    <scope>NUCLEOTIDE SEQUENCE</scope>
    <source>
        <strain evidence="2">JR1</strain>
    </source>
</reference>
<dbReference type="EMBL" id="JAGTAR010000009">
    <property type="protein sequence ID" value="MBR8535439.1"/>
    <property type="molecule type" value="Genomic_DNA"/>
</dbReference>
<dbReference type="SUPFAM" id="SSF56281">
    <property type="entry name" value="Metallo-hydrolase/oxidoreductase"/>
    <property type="match status" value="1"/>
</dbReference>
<protein>
    <submittedName>
        <fullName evidence="2">MBL fold metallo-hydrolase</fullName>
    </submittedName>
</protein>
<sequence>MCYQVLSTGSEGNAVIYHGFIMVDCGVPFSIVKPVIQDIQVVLLTHTHGDHFKLSTIKKLAYERPTIRFACGEWMVKHLNDIRNIDVLLPGKIYNYGLFRLSPVVLYHDVPNYGYRIYYKNHKIFHATDSAHLEGITALEYDLYAIEHNYDEETVFENIAKLKAKGQFAHQEGSINSHLSEQQAQDFILRNKGDNYQVLRLHESKHI</sequence>
<keyword evidence="3" id="KW-1185">Reference proteome</keyword>
<accession>A0A941IXI6</accession>
<comment type="caution">
    <text evidence="2">The sequence shown here is derived from an EMBL/GenBank/DDBJ whole genome shotgun (WGS) entry which is preliminary data.</text>
</comment>
<gene>
    <name evidence="2" type="ORF">KDU71_07700</name>
</gene>
<evidence type="ECO:0000313" key="2">
    <source>
        <dbReference type="EMBL" id="MBR8535439.1"/>
    </source>
</evidence>
<organism evidence="2 3">
    <name type="scientific">Carboxylicivirga sediminis</name>
    <dbReference type="NCBI Taxonomy" id="2006564"/>
    <lineage>
        <taxon>Bacteria</taxon>
        <taxon>Pseudomonadati</taxon>
        <taxon>Bacteroidota</taxon>
        <taxon>Bacteroidia</taxon>
        <taxon>Marinilabiliales</taxon>
        <taxon>Marinilabiliaceae</taxon>
        <taxon>Carboxylicivirga</taxon>
    </lineage>
</organism>
<feature type="domain" description="Metallo-beta-lactamase" evidence="1">
    <location>
        <begin position="33"/>
        <end position="134"/>
    </location>
</feature>
<dbReference type="RefSeq" id="WP_212189345.1">
    <property type="nucleotide sequence ID" value="NZ_JAGTAR010000009.1"/>
</dbReference>
<dbReference type="Pfam" id="PF12706">
    <property type="entry name" value="Lactamase_B_2"/>
    <property type="match status" value="1"/>
</dbReference>
<name>A0A941IXI6_9BACT</name>
<evidence type="ECO:0000313" key="3">
    <source>
        <dbReference type="Proteomes" id="UP000679220"/>
    </source>
</evidence>
<dbReference type="InterPro" id="IPR001279">
    <property type="entry name" value="Metallo-B-lactamas"/>
</dbReference>
<dbReference type="Gene3D" id="3.60.15.10">
    <property type="entry name" value="Ribonuclease Z/Hydroxyacylglutathione hydrolase-like"/>
    <property type="match status" value="1"/>
</dbReference>
<proteinExistence type="predicted"/>
<dbReference type="InterPro" id="IPR036866">
    <property type="entry name" value="RibonucZ/Hydroxyglut_hydro"/>
</dbReference>
<reference evidence="2" key="2">
    <citation type="submission" date="2021-04" db="EMBL/GenBank/DDBJ databases">
        <authorList>
            <person name="Zhang T."/>
            <person name="Zhang Y."/>
            <person name="Lu D."/>
            <person name="Zuo D."/>
            <person name="Du Z."/>
        </authorList>
    </citation>
    <scope>NUCLEOTIDE SEQUENCE</scope>
    <source>
        <strain evidence="2">JR1</strain>
    </source>
</reference>
<evidence type="ECO:0000259" key="1">
    <source>
        <dbReference type="Pfam" id="PF12706"/>
    </source>
</evidence>
<dbReference type="AlphaFoldDB" id="A0A941IXI6"/>